<dbReference type="SUPFAM" id="SSF50129">
    <property type="entry name" value="GroES-like"/>
    <property type="match status" value="1"/>
</dbReference>
<name>A0A2T0QDW1_9ACTN</name>
<keyword evidence="3" id="KW-1185">Reference proteome</keyword>
<dbReference type="InterPro" id="IPR050700">
    <property type="entry name" value="YIM1/Zinc_Alcohol_DH_Fams"/>
</dbReference>
<dbReference type="Pfam" id="PF13602">
    <property type="entry name" value="ADH_zinc_N_2"/>
    <property type="match status" value="1"/>
</dbReference>
<dbReference type="AlphaFoldDB" id="A0A2T0QDW1"/>
<dbReference type="InterPro" id="IPR013154">
    <property type="entry name" value="ADH-like_N"/>
</dbReference>
<dbReference type="InterPro" id="IPR020843">
    <property type="entry name" value="ER"/>
</dbReference>
<dbReference type="Pfam" id="PF08240">
    <property type="entry name" value="ADH_N"/>
    <property type="match status" value="1"/>
</dbReference>
<dbReference type="PANTHER" id="PTHR11695">
    <property type="entry name" value="ALCOHOL DEHYDROGENASE RELATED"/>
    <property type="match status" value="1"/>
</dbReference>
<accession>A0A2T0QDW1</accession>
<dbReference type="SUPFAM" id="SSF51735">
    <property type="entry name" value="NAD(P)-binding Rossmann-fold domains"/>
    <property type="match status" value="1"/>
</dbReference>
<dbReference type="CDD" id="cd08267">
    <property type="entry name" value="MDR1"/>
    <property type="match status" value="1"/>
</dbReference>
<reference evidence="2 3" key="1">
    <citation type="submission" date="2018-03" db="EMBL/GenBank/DDBJ databases">
        <title>Genomic Encyclopedia of Archaeal and Bacterial Type Strains, Phase II (KMG-II): from individual species to whole genera.</title>
        <authorList>
            <person name="Goeker M."/>
        </authorList>
    </citation>
    <scope>NUCLEOTIDE SEQUENCE [LARGE SCALE GENOMIC DNA]</scope>
    <source>
        <strain evidence="2 3">DSM 45601</strain>
    </source>
</reference>
<dbReference type="Proteomes" id="UP000237846">
    <property type="component" value="Unassembled WGS sequence"/>
</dbReference>
<dbReference type="Gene3D" id="3.40.50.720">
    <property type="entry name" value="NAD(P)-binding Rossmann-like Domain"/>
    <property type="match status" value="1"/>
</dbReference>
<dbReference type="InterPro" id="IPR011032">
    <property type="entry name" value="GroES-like_sf"/>
</dbReference>
<dbReference type="GO" id="GO:0016491">
    <property type="term" value="F:oxidoreductase activity"/>
    <property type="evidence" value="ECO:0007669"/>
    <property type="project" value="InterPro"/>
</dbReference>
<dbReference type="RefSeq" id="WP_211302675.1">
    <property type="nucleotide sequence ID" value="NZ_PVZC01000001.1"/>
</dbReference>
<dbReference type="PANTHER" id="PTHR11695:SF648">
    <property type="entry name" value="ZINC-BINDING OXIDOREDUCTASE"/>
    <property type="match status" value="1"/>
</dbReference>
<evidence type="ECO:0000259" key="1">
    <source>
        <dbReference type="SMART" id="SM00829"/>
    </source>
</evidence>
<dbReference type="EMBL" id="PVZC01000001">
    <property type="protein sequence ID" value="PRY02082.1"/>
    <property type="molecule type" value="Genomic_DNA"/>
</dbReference>
<proteinExistence type="predicted"/>
<dbReference type="Gene3D" id="3.90.180.10">
    <property type="entry name" value="Medium-chain alcohol dehydrogenases, catalytic domain"/>
    <property type="match status" value="1"/>
</dbReference>
<evidence type="ECO:0000313" key="3">
    <source>
        <dbReference type="Proteomes" id="UP000237846"/>
    </source>
</evidence>
<organism evidence="2 3">
    <name type="scientific">Allonocardiopsis opalescens</name>
    <dbReference type="NCBI Taxonomy" id="1144618"/>
    <lineage>
        <taxon>Bacteria</taxon>
        <taxon>Bacillati</taxon>
        <taxon>Actinomycetota</taxon>
        <taxon>Actinomycetes</taxon>
        <taxon>Streptosporangiales</taxon>
        <taxon>Allonocardiopsis</taxon>
    </lineage>
</organism>
<gene>
    <name evidence="2" type="ORF">CLV72_101682</name>
</gene>
<evidence type="ECO:0000313" key="2">
    <source>
        <dbReference type="EMBL" id="PRY02082.1"/>
    </source>
</evidence>
<protein>
    <submittedName>
        <fullName evidence="2">NADPH:quinone reductase-like Zn-dependent oxidoreductase</fullName>
    </submittedName>
</protein>
<comment type="caution">
    <text evidence="2">The sequence shown here is derived from an EMBL/GenBank/DDBJ whole genome shotgun (WGS) entry which is preliminary data.</text>
</comment>
<dbReference type="InterPro" id="IPR036291">
    <property type="entry name" value="NAD(P)-bd_dom_sf"/>
</dbReference>
<dbReference type="SMART" id="SM00829">
    <property type="entry name" value="PKS_ER"/>
    <property type="match status" value="1"/>
</dbReference>
<feature type="domain" description="Enoyl reductase (ER)" evidence="1">
    <location>
        <begin position="10"/>
        <end position="317"/>
    </location>
</feature>
<sequence length="323" mass="34189">MKAAVHDRYGSPSVVRLAEVETPSAGDHDVLVRVHATTVNRTDCAYRAAKPFFMRALTGLLRPRRPVLGTEYAGVVAAVGGGVTAFAVGDRVFGYNEGAFGAHAEYLAVPQDGAIAPMPPDASFEAAACATEGAHYALAFIRTAGVRAGQDVLVHGATGAIGSAAVQLLKHRGAAVTAVCATAHLDLVKGLGADRVVDYTAQDFTADERRYDAVFDAVGKSTFARCKRLLKPGGAYLSSEPGPGAQNLLLSLVTPLLRGRTVRFPVPRQDQEMVRHFADLLGSGAFKPLIDRRYPLDRIPDAYRYVETGTKTGNVVITVVAEG</sequence>